<dbReference type="FunFam" id="2.130.10.10:FF:000421">
    <property type="entry name" value="PAN2-PAN3 deadenylation complex catalytic subunit PAN2"/>
    <property type="match status" value="1"/>
</dbReference>
<dbReference type="PANTHER" id="PTHR15728:SF0">
    <property type="entry name" value="PAN2-PAN3 DEADENYLATION COMPLEX CATALYTIC SUBUNIT PAN2"/>
    <property type="match status" value="1"/>
</dbReference>
<keyword evidence="4" id="KW-1185">Reference proteome</keyword>
<evidence type="ECO:0000313" key="4">
    <source>
        <dbReference type="Proteomes" id="UP000215335"/>
    </source>
</evidence>
<feature type="domain" description="PAN2-PAN3 deadenylation complex catalytic subunit PAN2 N-terminal" evidence="2">
    <location>
        <begin position="63"/>
        <end position="364"/>
    </location>
</feature>
<dbReference type="OrthoDB" id="16516at2759"/>
<evidence type="ECO:0000256" key="1">
    <source>
        <dbReference type="SAM" id="MobiDB-lite"/>
    </source>
</evidence>
<dbReference type="PANTHER" id="PTHR15728">
    <property type="entry name" value="DEADENYLATION COMPLEX CATALYTIC SUBUNIT PAN2"/>
    <property type="match status" value="1"/>
</dbReference>
<proteinExistence type="predicted"/>
<sequence>MEFPAANEYNTTVQQTDMVNCSLQENILWNNTEYNISAENFISADSSVLNDEQFSAQFAGVEYRETQTVVTDGSGNGFGVSTVSFDTVEEIVWTGNQGGHITSYYGPMLQKYTSFHVHPKHEVRQIRPLGNGILALTQNHLRFQSRRGLPVYSYTSVNMVDMQCLLCYSSTSLLMGGHQEKMIDLDLNTIKEKRSIEIGENGCAMLKQHNRYICAGNAFGRIEFKDPNTLNTEHTLDTHSGSLSDFDIQGNYLVTCGFSNSRQGLSVDKFLMVYDLRQMKAINPLQTLIYPLLLKFLPSYSSRVAIVSPLGQMQVIDTIYANTQSLTCLYQVATGGAMISSFDVSSTSQALCFGDSVGSIHLMTSSVTDPQFNTYSRPTEFVDSEEIVQSMDINDVNSPLSTMPIIYNAGTLLSDWPEEYSRKIYRKTPAIDGEILKMMKMQGSIGYAPNPRPHRRRQKKQILSS</sequence>
<dbReference type="GO" id="GO:0031251">
    <property type="term" value="C:PAN complex"/>
    <property type="evidence" value="ECO:0007669"/>
    <property type="project" value="TreeGrafter"/>
</dbReference>
<dbReference type="InterPro" id="IPR036322">
    <property type="entry name" value="WD40_repeat_dom_sf"/>
</dbReference>
<protein>
    <recommendedName>
        <fullName evidence="2">PAN2-PAN3 deadenylation complex catalytic subunit PAN2 N-terminal domain-containing protein</fullName>
    </recommendedName>
</protein>
<dbReference type="Proteomes" id="UP000215335">
    <property type="component" value="Unassembled WGS sequence"/>
</dbReference>
<organism evidence="3 4">
    <name type="scientific">Trichomalopsis sarcophagae</name>
    <dbReference type="NCBI Taxonomy" id="543379"/>
    <lineage>
        <taxon>Eukaryota</taxon>
        <taxon>Metazoa</taxon>
        <taxon>Ecdysozoa</taxon>
        <taxon>Arthropoda</taxon>
        <taxon>Hexapoda</taxon>
        <taxon>Insecta</taxon>
        <taxon>Pterygota</taxon>
        <taxon>Neoptera</taxon>
        <taxon>Endopterygota</taxon>
        <taxon>Hymenoptera</taxon>
        <taxon>Apocrita</taxon>
        <taxon>Proctotrupomorpha</taxon>
        <taxon>Chalcidoidea</taxon>
        <taxon>Pteromalidae</taxon>
        <taxon>Pteromalinae</taxon>
        <taxon>Trichomalopsis</taxon>
    </lineage>
</organism>
<evidence type="ECO:0000313" key="3">
    <source>
        <dbReference type="EMBL" id="OXU28450.1"/>
    </source>
</evidence>
<dbReference type="InterPro" id="IPR015943">
    <property type="entry name" value="WD40/YVTN_repeat-like_dom_sf"/>
</dbReference>
<dbReference type="InterPro" id="IPR050785">
    <property type="entry name" value="PAN2-PAN3_catalytic_subunit"/>
</dbReference>
<evidence type="ECO:0000259" key="2">
    <source>
        <dbReference type="Pfam" id="PF20770"/>
    </source>
</evidence>
<reference evidence="3 4" key="1">
    <citation type="journal article" date="2017" name="Curr. Biol.">
        <title>The Evolution of Venom by Co-option of Single-Copy Genes.</title>
        <authorList>
            <person name="Martinson E.O."/>
            <person name="Mrinalini"/>
            <person name="Kelkar Y.D."/>
            <person name="Chang C.H."/>
            <person name="Werren J.H."/>
        </authorList>
    </citation>
    <scope>NUCLEOTIDE SEQUENCE [LARGE SCALE GENOMIC DNA]</scope>
    <source>
        <strain evidence="3 4">Alberta</strain>
        <tissue evidence="3">Whole body</tissue>
    </source>
</reference>
<dbReference type="GO" id="GO:0000289">
    <property type="term" value="P:nuclear-transcribed mRNA poly(A) tail shortening"/>
    <property type="evidence" value="ECO:0007669"/>
    <property type="project" value="TreeGrafter"/>
</dbReference>
<gene>
    <name evidence="3" type="ORF">TSAR_016740</name>
</gene>
<dbReference type="AlphaFoldDB" id="A0A232FD61"/>
<comment type="caution">
    <text evidence="3">The sequence shown here is derived from an EMBL/GenBank/DDBJ whole genome shotgun (WGS) entry which is preliminary data.</text>
</comment>
<name>A0A232FD61_9HYME</name>
<feature type="region of interest" description="Disordered" evidence="1">
    <location>
        <begin position="444"/>
        <end position="465"/>
    </location>
</feature>
<dbReference type="STRING" id="543379.A0A232FD61"/>
<dbReference type="Pfam" id="PF20770">
    <property type="entry name" value="PAN2_N"/>
    <property type="match status" value="1"/>
</dbReference>
<dbReference type="EMBL" id="NNAY01000430">
    <property type="protein sequence ID" value="OXU28450.1"/>
    <property type="molecule type" value="Genomic_DNA"/>
</dbReference>
<dbReference type="Gene3D" id="2.130.10.10">
    <property type="entry name" value="YVTN repeat-like/Quinoprotein amine dehydrogenase"/>
    <property type="match status" value="1"/>
</dbReference>
<dbReference type="GO" id="GO:0000932">
    <property type="term" value="C:P-body"/>
    <property type="evidence" value="ECO:0007669"/>
    <property type="project" value="TreeGrafter"/>
</dbReference>
<dbReference type="GO" id="GO:0004535">
    <property type="term" value="F:poly(A)-specific ribonuclease activity"/>
    <property type="evidence" value="ECO:0007669"/>
    <property type="project" value="TreeGrafter"/>
</dbReference>
<feature type="compositionally biased region" description="Basic residues" evidence="1">
    <location>
        <begin position="452"/>
        <end position="465"/>
    </location>
</feature>
<dbReference type="SUPFAM" id="SSF50978">
    <property type="entry name" value="WD40 repeat-like"/>
    <property type="match status" value="1"/>
</dbReference>
<dbReference type="InterPro" id="IPR048841">
    <property type="entry name" value="PAN2_N"/>
</dbReference>
<accession>A0A232FD61</accession>